<sequence>MRVAIVTLICVLVAVQISAVPSGERIKRAPTKHHLIGNLFGGERGGHRGGGGGGSSSAAAAAAASGGSASAAAAAASSSQHEREDYKFGPFQASFSSSSAASSAASGGGARLNDYGGPSRGGFGDYGGGAGSLFDY</sequence>
<keyword evidence="2" id="KW-0732">Signal</keyword>
<feature type="region of interest" description="Disordered" evidence="1">
    <location>
        <begin position="37"/>
        <end position="59"/>
    </location>
</feature>
<dbReference type="EMBL" id="HBUF01678067">
    <property type="protein sequence ID" value="CAG6791793.1"/>
    <property type="molecule type" value="Transcribed_RNA"/>
</dbReference>
<proteinExistence type="predicted"/>
<protein>
    <submittedName>
        <fullName evidence="3">Uncharacterized protein</fullName>
    </submittedName>
</protein>
<name>A0A8D8Z923_9HEMI</name>
<feature type="compositionally biased region" description="Gly residues" evidence="1">
    <location>
        <begin position="39"/>
        <end position="55"/>
    </location>
</feature>
<evidence type="ECO:0000256" key="2">
    <source>
        <dbReference type="SAM" id="SignalP"/>
    </source>
</evidence>
<dbReference type="AlphaFoldDB" id="A0A8D8Z923"/>
<dbReference type="EMBL" id="HBUF01430461">
    <property type="protein sequence ID" value="CAG6741861.1"/>
    <property type="molecule type" value="Transcribed_RNA"/>
</dbReference>
<evidence type="ECO:0000256" key="1">
    <source>
        <dbReference type="SAM" id="MobiDB-lite"/>
    </source>
</evidence>
<dbReference type="EMBL" id="HBUF01430462">
    <property type="protein sequence ID" value="CAG6741862.1"/>
    <property type="molecule type" value="Transcribed_RNA"/>
</dbReference>
<reference evidence="3" key="1">
    <citation type="submission" date="2021-05" db="EMBL/GenBank/DDBJ databases">
        <authorList>
            <person name="Alioto T."/>
            <person name="Alioto T."/>
            <person name="Gomez Garrido J."/>
        </authorList>
    </citation>
    <scope>NUCLEOTIDE SEQUENCE</scope>
</reference>
<feature type="signal peptide" evidence="2">
    <location>
        <begin position="1"/>
        <end position="19"/>
    </location>
</feature>
<dbReference type="EMBL" id="HBUF01678068">
    <property type="protein sequence ID" value="CAG6791794.1"/>
    <property type="molecule type" value="Transcribed_RNA"/>
</dbReference>
<feature type="chain" id="PRO_5036262661" evidence="2">
    <location>
        <begin position="20"/>
        <end position="136"/>
    </location>
</feature>
<organism evidence="3">
    <name type="scientific">Cacopsylla melanoneura</name>
    <dbReference type="NCBI Taxonomy" id="428564"/>
    <lineage>
        <taxon>Eukaryota</taxon>
        <taxon>Metazoa</taxon>
        <taxon>Ecdysozoa</taxon>
        <taxon>Arthropoda</taxon>
        <taxon>Hexapoda</taxon>
        <taxon>Insecta</taxon>
        <taxon>Pterygota</taxon>
        <taxon>Neoptera</taxon>
        <taxon>Paraneoptera</taxon>
        <taxon>Hemiptera</taxon>
        <taxon>Sternorrhyncha</taxon>
        <taxon>Psylloidea</taxon>
        <taxon>Psyllidae</taxon>
        <taxon>Psyllinae</taxon>
        <taxon>Cacopsylla</taxon>
    </lineage>
</organism>
<accession>A0A8D8Z923</accession>
<evidence type="ECO:0000313" key="3">
    <source>
        <dbReference type="EMBL" id="CAG6741862.1"/>
    </source>
</evidence>